<comment type="function">
    <text evidence="1 13">Transfers the gamma-phosphate of ATP to the 4'-position of a tetraacyldisaccharide 1-phosphate intermediate (termed DS-1-P) to form tetraacyldisaccharide 1,4'-bis-phosphate (lipid IVA).</text>
</comment>
<keyword evidence="11 13" id="KW-0443">Lipid metabolism</keyword>
<dbReference type="GO" id="GO:0009244">
    <property type="term" value="P:lipopolysaccharide core region biosynthetic process"/>
    <property type="evidence" value="ECO:0007669"/>
    <property type="project" value="TreeGrafter"/>
</dbReference>
<evidence type="ECO:0000256" key="14">
    <source>
        <dbReference type="SAM" id="Phobius"/>
    </source>
</evidence>
<keyword evidence="14" id="KW-0812">Transmembrane</keyword>
<keyword evidence="10 13" id="KW-0067">ATP-binding</keyword>
<dbReference type="RefSeq" id="WP_349431216.1">
    <property type="nucleotide sequence ID" value="NZ_CP157743.1"/>
</dbReference>
<dbReference type="InterPro" id="IPR003758">
    <property type="entry name" value="LpxK"/>
</dbReference>
<evidence type="ECO:0000256" key="5">
    <source>
        <dbReference type="ARBA" id="ARBA00022516"/>
    </source>
</evidence>
<dbReference type="Pfam" id="PF02606">
    <property type="entry name" value="LpxK"/>
    <property type="match status" value="1"/>
</dbReference>
<evidence type="ECO:0000256" key="6">
    <source>
        <dbReference type="ARBA" id="ARBA00022556"/>
    </source>
</evidence>
<comment type="catalytic activity">
    <reaction evidence="13">
        <text>a lipid A disaccharide + ATP = a lipid IVA + ADP + H(+)</text>
        <dbReference type="Rhea" id="RHEA:67840"/>
        <dbReference type="ChEBI" id="CHEBI:15378"/>
        <dbReference type="ChEBI" id="CHEBI:30616"/>
        <dbReference type="ChEBI" id="CHEBI:176343"/>
        <dbReference type="ChEBI" id="CHEBI:176425"/>
        <dbReference type="ChEBI" id="CHEBI:456216"/>
        <dbReference type="EC" id="2.7.1.130"/>
    </reaction>
</comment>
<dbReference type="AlphaFoldDB" id="A0AAU7NQS5"/>
<keyword evidence="16" id="KW-1185">Reference proteome</keyword>
<reference evidence="15 16" key="1">
    <citation type="journal article" date="2024" name="Microbiology">
        <title>Methylomarinum rosea sp. nov., a novel halophilic methanotrophic bacterium from the hypersaline Lake Elton.</title>
        <authorList>
            <person name="Suleimanov R.Z."/>
            <person name="Oshkin I.Y."/>
            <person name="Danilova O.V."/>
            <person name="Suzina N.E."/>
            <person name="Dedysh S.N."/>
        </authorList>
    </citation>
    <scope>NUCLEOTIDE SEQUENCE [LARGE SCALE GENOMIC DNA]</scope>
    <source>
        <strain evidence="15 16">Ch1-1</strain>
    </source>
</reference>
<keyword evidence="14" id="KW-1133">Transmembrane helix</keyword>
<keyword evidence="7 13" id="KW-0808">Transferase</keyword>
<evidence type="ECO:0000256" key="13">
    <source>
        <dbReference type="HAMAP-Rule" id="MF_00409"/>
    </source>
</evidence>
<dbReference type="EMBL" id="CP157743">
    <property type="protein sequence ID" value="XBS19314.1"/>
    <property type="molecule type" value="Genomic_DNA"/>
</dbReference>
<dbReference type="EC" id="2.7.1.130" evidence="3 13"/>
<keyword evidence="8 13" id="KW-0547">Nucleotide-binding</keyword>
<dbReference type="GO" id="GO:0005886">
    <property type="term" value="C:plasma membrane"/>
    <property type="evidence" value="ECO:0007669"/>
    <property type="project" value="TreeGrafter"/>
</dbReference>
<evidence type="ECO:0000256" key="2">
    <source>
        <dbReference type="ARBA" id="ARBA00004870"/>
    </source>
</evidence>
<protein>
    <recommendedName>
        <fullName evidence="4 13">Tetraacyldisaccharide 4'-kinase</fullName>
        <ecNumber evidence="3 13">2.7.1.130</ecNumber>
    </recommendedName>
    <alternativeName>
        <fullName evidence="12 13">Lipid A 4'-kinase</fullName>
    </alternativeName>
</protein>
<evidence type="ECO:0000256" key="11">
    <source>
        <dbReference type="ARBA" id="ARBA00023098"/>
    </source>
</evidence>
<dbReference type="NCBIfam" id="TIGR00682">
    <property type="entry name" value="lpxK"/>
    <property type="match status" value="1"/>
</dbReference>
<feature type="binding site" evidence="13">
    <location>
        <begin position="62"/>
        <end position="69"/>
    </location>
    <ligand>
        <name>ATP</name>
        <dbReference type="ChEBI" id="CHEBI:30616"/>
    </ligand>
</feature>
<evidence type="ECO:0000313" key="15">
    <source>
        <dbReference type="EMBL" id="XBS19314.1"/>
    </source>
</evidence>
<keyword evidence="9 13" id="KW-0418">Kinase</keyword>
<dbReference type="GO" id="GO:0009245">
    <property type="term" value="P:lipid A biosynthetic process"/>
    <property type="evidence" value="ECO:0007669"/>
    <property type="project" value="UniProtKB-UniRule"/>
</dbReference>
<dbReference type="GO" id="GO:0009029">
    <property type="term" value="F:lipid-A 4'-kinase activity"/>
    <property type="evidence" value="ECO:0007669"/>
    <property type="project" value="UniProtKB-UniRule"/>
</dbReference>
<evidence type="ECO:0000256" key="4">
    <source>
        <dbReference type="ARBA" id="ARBA00016436"/>
    </source>
</evidence>
<evidence type="ECO:0000256" key="3">
    <source>
        <dbReference type="ARBA" id="ARBA00012071"/>
    </source>
</evidence>
<comment type="similarity">
    <text evidence="13">Belongs to the LpxK family.</text>
</comment>
<feature type="transmembrane region" description="Helical" evidence="14">
    <location>
        <begin position="18"/>
        <end position="36"/>
    </location>
</feature>
<proteinExistence type="inferred from homology"/>
<organism evidence="15 16">
    <name type="scientific">Methylomarinum roseum</name>
    <dbReference type="NCBI Taxonomy" id="3067653"/>
    <lineage>
        <taxon>Bacteria</taxon>
        <taxon>Pseudomonadati</taxon>
        <taxon>Pseudomonadota</taxon>
        <taxon>Gammaproteobacteria</taxon>
        <taxon>Methylococcales</taxon>
        <taxon>Methylococcaceae</taxon>
        <taxon>Methylomarinum</taxon>
    </lineage>
</organism>
<sequence length="332" mass="37076">MKKTLARWWQDVWYGERYFSIWIAPLSMIYLDIIRLRRFLYRKGLLKSTKLPVPVIIVGNISVGGTGKTPLVIWLAKLLKQKGYRPGIISRGYGGAAKNEPVIVEADSQPGIVGDEPLVIVKHSDCPMAVCRNRVAAAQLLTGLHQCNIIISDDGLQHYALERDIEITVIDGERRFGNGYCLPAGPLREPLERLREVDLVIVNGVAVEEGEYSMHFVGAEAVCLKTGESVPLREFCGQGLHALAGIGNPNRFFNLLDQAGLSFEGRAFPDHHQFTAADIEFDDDRPVLMTEKDAVKCLKFAGEKHWYVPIDAEPQAEFSEQLLTLLKEKKHG</sequence>
<gene>
    <name evidence="13 15" type="primary">lpxK</name>
    <name evidence="15" type="ORF">Q9L42_013155</name>
</gene>
<evidence type="ECO:0000313" key="16">
    <source>
        <dbReference type="Proteomes" id="UP001225378"/>
    </source>
</evidence>
<name>A0AAU7NQS5_9GAMM</name>
<keyword evidence="6 13" id="KW-0441">Lipid A biosynthesis</keyword>
<keyword evidence="14" id="KW-0472">Membrane</keyword>
<dbReference type="KEGG" id="mech:Q9L42_013155"/>
<dbReference type="GO" id="GO:0005524">
    <property type="term" value="F:ATP binding"/>
    <property type="evidence" value="ECO:0007669"/>
    <property type="project" value="UniProtKB-UniRule"/>
</dbReference>
<evidence type="ECO:0000256" key="8">
    <source>
        <dbReference type="ARBA" id="ARBA00022741"/>
    </source>
</evidence>
<accession>A0AAU7NQS5</accession>
<evidence type="ECO:0000256" key="10">
    <source>
        <dbReference type="ARBA" id="ARBA00022840"/>
    </source>
</evidence>
<evidence type="ECO:0000256" key="7">
    <source>
        <dbReference type="ARBA" id="ARBA00022679"/>
    </source>
</evidence>
<evidence type="ECO:0000256" key="1">
    <source>
        <dbReference type="ARBA" id="ARBA00002274"/>
    </source>
</evidence>
<dbReference type="InterPro" id="IPR027417">
    <property type="entry name" value="P-loop_NTPase"/>
</dbReference>
<keyword evidence="5 13" id="KW-0444">Lipid biosynthesis</keyword>
<comment type="pathway">
    <text evidence="2 13">Glycolipid biosynthesis; lipid IV(A) biosynthesis; lipid IV(A) from (3R)-3-hydroxytetradecanoyl-[acyl-carrier-protein] and UDP-N-acetyl-alpha-D-glucosamine: step 6/6.</text>
</comment>
<dbReference type="PANTHER" id="PTHR42724">
    <property type="entry name" value="TETRAACYLDISACCHARIDE 4'-KINASE"/>
    <property type="match status" value="1"/>
</dbReference>
<dbReference type="Proteomes" id="UP001225378">
    <property type="component" value="Chromosome"/>
</dbReference>
<evidence type="ECO:0000256" key="9">
    <source>
        <dbReference type="ARBA" id="ARBA00022777"/>
    </source>
</evidence>
<dbReference type="PANTHER" id="PTHR42724:SF1">
    <property type="entry name" value="TETRAACYLDISACCHARIDE 4'-KINASE, MITOCHONDRIAL-RELATED"/>
    <property type="match status" value="1"/>
</dbReference>
<dbReference type="SUPFAM" id="SSF52540">
    <property type="entry name" value="P-loop containing nucleoside triphosphate hydrolases"/>
    <property type="match status" value="1"/>
</dbReference>
<evidence type="ECO:0000256" key="12">
    <source>
        <dbReference type="ARBA" id="ARBA00029757"/>
    </source>
</evidence>
<dbReference type="HAMAP" id="MF_00409">
    <property type="entry name" value="LpxK"/>
    <property type="match status" value="1"/>
</dbReference>